<evidence type="ECO:0000313" key="2">
    <source>
        <dbReference type="Proteomes" id="UP001174694"/>
    </source>
</evidence>
<accession>A0AA38RW14</accession>
<dbReference type="AlphaFoldDB" id="A0AA38RW14"/>
<name>A0AA38RW14_9PEZI</name>
<organism evidence="1 2">
    <name type="scientific">Pleurostoma richardsiae</name>
    <dbReference type="NCBI Taxonomy" id="41990"/>
    <lineage>
        <taxon>Eukaryota</taxon>
        <taxon>Fungi</taxon>
        <taxon>Dikarya</taxon>
        <taxon>Ascomycota</taxon>
        <taxon>Pezizomycotina</taxon>
        <taxon>Sordariomycetes</taxon>
        <taxon>Sordariomycetidae</taxon>
        <taxon>Calosphaeriales</taxon>
        <taxon>Pleurostomataceae</taxon>
        <taxon>Pleurostoma</taxon>
    </lineage>
</organism>
<dbReference type="Proteomes" id="UP001174694">
    <property type="component" value="Unassembled WGS sequence"/>
</dbReference>
<comment type="caution">
    <text evidence="1">The sequence shown here is derived from an EMBL/GenBank/DDBJ whole genome shotgun (WGS) entry which is preliminary data.</text>
</comment>
<sequence length="108" mass="12631">MASTHLTPTRSQIQALGGRNSFINHPDVTTQTPRLWRRVVQVFCLRLRNIGVPGAADQYSFVWVLHFSEVLLRWIVSADIIRYREQFSILTFIQRRAITAFFFAENYT</sequence>
<reference evidence="1" key="1">
    <citation type="submission" date="2022-07" db="EMBL/GenBank/DDBJ databases">
        <title>Fungi with potential for degradation of polypropylene.</title>
        <authorList>
            <person name="Gostincar C."/>
        </authorList>
    </citation>
    <scope>NUCLEOTIDE SEQUENCE</scope>
    <source>
        <strain evidence="1">EXF-13308</strain>
    </source>
</reference>
<protein>
    <submittedName>
        <fullName evidence="1">Uncharacterized protein</fullName>
    </submittedName>
</protein>
<gene>
    <name evidence="1" type="ORF">NKR23_g4579</name>
</gene>
<dbReference type="EMBL" id="JANBVO010000011">
    <property type="protein sequence ID" value="KAJ9149047.1"/>
    <property type="molecule type" value="Genomic_DNA"/>
</dbReference>
<evidence type="ECO:0000313" key="1">
    <source>
        <dbReference type="EMBL" id="KAJ9149047.1"/>
    </source>
</evidence>
<proteinExistence type="predicted"/>
<keyword evidence="2" id="KW-1185">Reference proteome</keyword>